<name>A0A0C3B278_SERVB</name>
<evidence type="ECO:0000256" key="8">
    <source>
        <dbReference type="RuleBase" id="RU364140"/>
    </source>
</evidence>
<evidence type="ECO:0000313" key="11">
    <source>
        <dbReference type="Proteomes" id="UP000054097"/>
    </source>
</evidence>
<proteinExistence type="inferred from homology"/>
<organism evidence="10 11">
    <name type="scientific">Serendipita vermifera MAFF 305830</name>
    <dbReference type="NCBI Taxonomy" id="933852"/>
    <lineage>
        <taxon>Eukaryota</taxon>
        <taxon>Fungi</taxon>
        <taxon>Dikarya</taxon>
        <taxon>Basidiomycota</taxon>
        <taxon>Agaricomycotina</taxon>
        <taxon>Agaricomycetes</taxon>
        <taxon>Sebacinales</taxon>
        <taxon>Serendipitaceae</taxon>
        <taxon>Serendipita</taxon>
    </lineage>
</organism>
<keyword evidence="4 8" id="KW-0805">Transcription regulation</keyword>
<protein>
    <recommendedName>
        <fullName evidence="3 8">Mediator of RNA polymerase II transcription subunit 17</fullName>
    </recommendedName>
    <alternativeName>
        <fullName evidence="7 8">Mediator complex subunit 17</fullName>
    </alternativeName>
</protein>
<evidence type="ECO:0000256" key="4">
    <source>
        <dbReference type="ARBA" id="ARBA00023015"/>
    </source>
</evidence>
<gene>
    <name evidence="8" type="primary">MED17</name>
    <name evidence="10" type="ORF">M408DRAFT_331134</name>
</gene>
<dbReference type="GO" id="GO:0003712">
    <property type="term" value="F:transcription coregulator activity"/>
    <property type="evidence" value="ECO:0007669"/>
    <property type="project" value="InterPro"/>
</dbReference>
<dbReference type="OrthoDB" id="10251234at2759"/>
<dbReference type="Pfam" id="PF10156">
    <property type="entry name" value="Med17"/>
    <property type="match status" value="1"/>
</dbReference>
<feature type="compositionally biased region" description="Acidic residues" evidence="9">
    <location>
        <begin position="92"/>
        <end position="104"/>
    </location>
</feature>
<comment type="similarity">
    <text evidence="2 8">Belongs to the Mediator complex subunit 17 family.</text>
</comment>
<dbReference type="Proteomes" id="UP000054097">
    <property type="component" value="Unassembled WGS sequence"/>
</dbReference>
<keyword evidence="11" id="KW-1185">Reference proteome</keyword>
<dbReference type="PANTHER" id="PTHR13114:SF7">
    <property type="entry name" value="MEDIATOR OF RNA POLYMERASE II TRANSCRIPTION SUBUNIT 17"/>
    <property type="match status" value="1"/>
</dbReference>
<dbReference type="AlphaFoldDB" id="A0A0C3B278"/>
<comment type="subunit">
    <text evidence="8">Component of the Mediator complex.</text>
</comment>
<evidence type="ECO:0000256" key="1">
    <source>
        <dbReference type="ARBA" id="ARBA00004123"/>
    </source>
</evidence>
<keyword evidence="6 8" id="KW-0539">Nucleus</keyword>
<reference evidence="11" key="2">
    <citation type="submission" date="2015-01" db="EMBL/GenBank/DDBJ databases">
        <title>Evolutionary Origins and Diversification of the Mycorrhizal Mutualists.</title>
        <authorList>
            <consortium name="DOE Joint Genome Institute"/>
            <consortium name="Mycorrhizal Genomics Consortium"/>
            <person name="Kohler A."/>
            <person name="Kuo A."/>
            <person name="Nagy L.G."/>
            <person name="Floudas D."/>
            <person name="Copeland A."/>
            <person name="Barry K.W."/>
            <person name="Cichocki N."/>
            <person name="Veneault-Fourrey C."/>
            <person name="LaButti K."/>
            <person name="Lindquist E.A."/>
            <person name="Lipzen A."/>
            <person name="Lundell T."/>
            <person name="Morin E."/>
            <person name="Murat C."/>
            <person name="Riley R."/>
            <person name="Ohm R."/>
            <person name="Sun H."/>
            <person name="Tunlid A."/>
            <person name="Henrissat B."/>
            <person name="Grigoriev I.V."/>
            <person name="Hibbett D.S."/>
            <person name="Martin F."/>
        </authorList>
    </citation>
    <scope>NUCLEOTIDE SEQUENCE [LARGE SCALE GENOMIC DNA]</scope>
    <source>
        <strain evidence="11">MAFF 305830</strain>
    </source>
</reference>
<evidence type="ECO:0000256" key="5">
    <source>
        <dbReference type="ARBA" id="ARBA00023163"/>
    </source>
</evidence>
<accession>A0A0C3B278</accession>
<evidence type="ECO:0000256" key="7">
    <source>
        <dbReference type="ARBA" id="ARBA00032014"/>
    </source>
</evidence>
<dbReference type="HOGENOM" id="CLU_011785_0_0_1"/>
<dbReference type="GO" id="GO:0016592">
    <property type="term" value="C:mediator complex"/>
    <property type="evidence" value="ECO:0007669"/>
    <property type="project" value="InterPro"/>
</dbReference>
<dbReference type="GO" id="GO:0006357">
    <property type="term" value="P:regulation of transcription by RNA polymerase II"/>
    <property type="evidence" value="ECO:0007669"/>
    <property type="project" value="InterPro"/>
</dbReference>
<keyword evidence="8" id="KW-0010">Activator</keyword>
<evidence type="ECO:0000313" key="10">
    <source>
        <dbReference type="EMBL" id="KIM25596.1"/>
    </source>
</evidence>
<dbReference type="STRING" id="933852.A0A0C3B278"/>
<dbReference type="PANTHER" id="PTHR13114">
    <property type="entry name" value="MEDIATOR OF RNA POLYMERASE II TRANSCRIPTION SUBUNIT 17"/>
    <property type="match status" value="1"/>
</dbReference>
<evidence type="ECO:0000256" key="9">
    <source>
        <dbReference type="SAM" id="MobiDB-lite"/>
    </source>
</evidence>
<sequence length="657" mass="72502">MASSESTEWQNTRLSLEKPYKDANGTVLKKLVEISNDEEFIYEQPKSVDEQLGTRLQRVFEERGNAIWDEYDPQWAEGTGAAAAPEVASSESNEEDEDEDDEEQQEVKKKPMNVEELAKLRAEVVPTLMQALNELMISRDVLGVYLRTAIPNSAPEGITPELVALPPKAIASTTTTKPPPLPSMQAFNAQLAVGGKDEAIRKSAAAFKTASISMRRALASGERYWTDALKARQENWALSAAPHLFGAMTRRAADNHAMDICISYGLEHSVPNHRLNSIAYLNVEDGKGPIAPEHRKHMRLCVFITITSPDGTPTTSRSTYVPSETAPEDERVEDVLQELQREAIDREIYAELVGNVGSLTTAPAWVREGTVSVDISSSPEVVLKFALLPESELEASPLEGSDTATNALCDAIYHALRLILLRVHAFNWEYRNAFMRPSLLPPRPVLLQGVVELFQYYLFVQKLEGHLGRLVNGLQKAGVEVLLRFNRLGSTAEELIGLLATSYSSDEGRKRNIGGEVILHIAKRHTLRFTLTAPSIVKAYLAQSTSDVHSMAQLDELLKHEVNRAVLQRICDLGREKTPGYGAEAWSIDVVAATCSGSWDGNTIHFKLSHAEGWALRCRVDVSPKGQPVVHKRFSAESGSESIFDWATSRIQGIVGG</sequence>
<evidence type="ECO:0000256" key="2">
    <source>
        <dbReference type="ARBA" id="ARBA00005635"/>
    </source>
</evidence>
<feature type="region of interest" description="Disordered" evidence="9">
    <location>
        <begin position="79"/>
        <end position="112"/>
    </location>
</feature>
<dbReference type="GO" id="GO:0070847">
    <property type="term" value="C:core mediator complex"/>
    <property type="evidence" value="ECO:0007669"/>
    <property type="project" value="TreeGrafter"/>
</dbReference>
<reference evidence="10 11" key="1">
    <citation type="submission" date="2014-04" db="EMBL/GenBank/DDBJ databases">
        <authorList>
            <consortium name="DOE Joint Genome Institute"/>
            <person name="Kuo A."/>
            <person name="Zuccaro A."/>
            <person name="Kohler A."/>
            <person name="Nagy L.G."/>
            <person name="Floudas D."/>
            <person name="Copeland A."/>
            <person name="Barry K.W."/>
            <person name="Cichocki N."/>
            <person name="Veneault-Fourrey C."/>
            <person name="LaButti K."/>
            <person name="Lindquist E.A."/>
            <person name="Lipzen A."/>
            <person name="Lundell T."/>
            <person name="Morin E."/>
            <person name="Murat C."/>
            <person name="Sun H."/>
            <person name="Tunlid A."/>
            <person name="Henrissat B."/>
            <person name="Grigoriev I.V."/>
            <person name="Hibbett D.S."/>
            <person name="Martin F."/>
            <person name="Nordberg H.P."/>
            <person name="Cantor M.N."/>
            <person name="Hua S.X."/>
        </authorList>
    </citation>
    <scope>NUCLEOTIDE SEQUENCE [LARGE SCALE GENOMIC DNA]</scope>
    <source>
        <strain evidence="10 11">MAFF 305830</strain>
    </source>
</reference>
<comment type="subcellular location">
    <subcellularLocation>
        <location evidence="1 8">Nucleus</location>
    </subcellularLocation>
</comment>
<dbReference type="InterPro" id="IPR019313">
    <property type="entry name" value="Mediator_Med17"/>
</dbReference>
<evidence type="ECO:0000256" key="3">
    <source>
        <dbReference type="ARBA" id="ARBA00019610"/>
    </source>
</evidence>
<dbReference type="EMBL" id="KN824313">
    <property type="protein sequence ID" value="KIM25596.1"/>
    <property type="molecule type" value="Genomic_DNA"/>
</dbReference>
<feature type="compositionally biased region" description="Low complexity" evidence="9">
    <location>
        <begin position="79"/>
        <end position="91"/>
    </location>
</feature>
<comment type="function">
    <text evidence="8">Component of the Mediator complex, a coactivator involved in the regulated transcription of nearly all RNA polymerase II-dependent genes. Mediator functions as a bridge to convey information from gene-specific regulatory proteins to the basal RNA polymerase II transcription machinery. Mediator is recruited to promoters by direct interactions with regulatory proteins and serves as a scaffold for the assembly of a functional preinitiation complex with RNA polymerase II and the general transcription factors.</text>
</comment>
<evidence type="ECO:0000256" key="6">
    <source>
        <dbReference type="ARBA" id="ARBA00023242"/>
    </source>
</evidence>
<keyword evidence="5 8" id="KW-0804">Transcription</keyword>